<dbReference type="EnsemblMetazoa" id="GPAI040350-RA">
    <property type="protein sequence ID" value="GPAI040350-PA"/>
    <property type="gene ID" value="GPAI040350"/>
</dbReference>
<keyword evidence="2" id="KW-1185">Reference proteome</keyword>
<sequence>MFPFREAMKMSSNVILPECLMFFRIFLSRGESFKAFIIKEGTTDMLASLFCIVQQTSEVALAISSPTFFWDKPNGPIFGGNEKVAPTSPPTQRKYTNFTSLKPYLI</sequence>
<proteinExistence type="predicted"/>
<evidence type="ECO:0000313" key="1">
    <source>
        <dbReference type="EnsemblMetazoa" id="GPAI040350-PA"/>
    </source>
</evidence>
<protein>
    <submittedName>
        <fullName evidence="1">Uncharacterized protein</fullName>
    </submittedName>
</protein>
<dbReference type="VEuPathDB" id="VectorBase:GPAI040350"/>
<reference evidence="2" key="1">
    <citation type="submission" date="2014-03" db="EMBL/GenBank/DDBJ databases">
        <authorList>
            <person name="Aksoy S."/>
            <person name="Warren W."/>
            <person name="Wilson R.K."/>
        </authorList>
    </citation>
    <scope>NUCLEOTIDE SEQUENCE [LARGE SCALE GENOMIC DNA]</scope>
    <source>
        <strain evidence="2">IAEA</strain>
    </source>
</reference>
<name>A0A1B0ABM4_GLOPL</name>
<accession>A0A1B0ABM4</accession>
<dbReference type="Proteomes" id="UP000092445">
    <property type="component" value="Unassembled WGS sequence"/>
</dbReference>
<dbReference type="AlphaFoldDB" id="A0A1B0ABM4"/>
<organism evidence="1 2">
    <name type="scientific">Glossina pallidipes</name>
    <name type="common">Tsetse fly</name>
    <dbReference type="NCBI Taxonomy" id="7398"/>
    <lineage>
        <taxon>Eukaryota</taxon>
        <taxon>Metazoa</taxon>
        <taxon>Ecdysozoa</taxon>
        <taxon>Arthropoda</taxon>
        <taxon>Hexapoda</taxon>
        <taxon>Insecta</taxon>
        <taxon>Pterygota</taxon>
        <taxon>Neoptera</taxon>
        <taxon>Endopterygota</taxon>
        <taxon>Diptera</taxon>
        <taxon>Brachycera</taxon>
        <taxon>Muscomorpha</taxon>
        <taxon>Hippoboscoidea</taxon>
        <taxon>Glossinidae</taxon>
        <taxon>Glossina</taxon>
    </lineage>
</organism>
<reference evidence="1" key="2">
    <citation type="submission" date="2020-05" db="UniProtKB">
        <authorList>
            <consortium name="EnsemblMetazoa"/>
        </authorList>
    </citation>
    <scope>IDENTIFICATION</scope>
    <source>
        <strain evidence="1">IAEA</strain>
    </source>
</reference>
<evidence type="ECO:0000313" key="2">
    <source>
        <dbReference type="Proteomes" id="UP000092445"/>
    </source>
</evidence>